<sequence>MQVAFDCCINHDCLHGAPTPSTPAWFRKRYLWMIKNTLIKKRYHTALSGIVPPSGKMSCSLLCTPRPSAKEWYQVWRNYSWSP</sequence>
<name>A0A0E9SY45_ANGAN</name>
<dbReference type="EMBL" id="GBXM01063129">
    <property type="protein sequence ID" value="JAH45448.1"/>
    <property type="molecule type" value="Transcribed_RNA"/>
</dbReference>
<organism evidence="1">
    <name type="scientific">Anguilla anguilla</name>
    <name type="common">European freshwater eel</name>
    <name type="synonym">Muraena anguilla</name>
    <dbReference type="NCBI Taxonomy" id="7936"/>
    <lineage>
        <taxon>Eukaryota</taxon>
        <taxon>Metazoa</taxon>
        <taxon>Chordata</taxon>
        <taxon>Craniata</taxon>
        <taxon>Vertebrata</taxon>
        <taxon>Euteleostomi</taxon>
        <taxon>Actinopterygii</taxon>
        <taxon>Neopterygii</taxon>
        <taxon>Teleostei</taxon>
        <taxon>Anguilliformes</taxon>
        <taxon>Anguillidae</taxon>
        <taxon>Anguilla</taxon>
    </lineage>
</organism>
<dbReference type="AlphaFoldDB" id="A0A0E9SY45"/>
<evidence type="ECO:0000313" key="1">
    <source>
        <dbReference type="EMBL" id="JAH45448.1"/>
    </source>
</evidence>
<proteinExistence type="predicted"/>
<reference evidence="1" key="1">
    <citation type="submission" date="2014-11" db="EMBL/GenBank/DDBJ databases">
        <authorList>
            <person name="Amaro Gonzalez C."/>
        </authorList>
    </citation>
    <scope>NUCLEOTIDE SEQUENCE</scope>
</reference>
<protein>
    <submittedName>
        <fullName evidence="1">Uncharacterized protein</fullName>
    </submittedName>
</protein>
<accession>A0A0E9SY45</accession>
<reference evidence="1" key="2">
    <citation type="journal article" date="2015" name="Fish Shellfish Immunol.">
        <title>Early steps in the European eel (Anguilla anguilla)-Vibrio vulnificus interaction in the gills: Role of the RtxA13 toxin.</title>
        <authorList>
            <person name="Callol A."/>
            <person name="Pajuelo D."/>
            <person name="Ebbesson L."/>
            <person name="Teles M."/>
            <person name="MacKenzie S."/>
            <person name="Amaro C."/>
        </authorList>
    </citation>
    <scope>NUCLEOTIDE SEQUENCE</scope>
</reference>